<dbReference type="EMBL" id="LGRX02019824">
    <property type="protein sequence ID" value="KAK3258106.1"/>
    <property type="molecule type" value="Genomic_DNA"/>
</dbReference>
<dbReference type="Pfam" id="PF00571">
    <property type="entry name" value="CBS"/>
    <property type="match status" value="2"/>
</dbReference>
<dbReference type="AlphaFoldDB" id="A0AAE0KRG3"/>
<dbReference type="SUPFAM" id="SSF54631">
    <property type="entry name" value="CBS-domain pair"/>
    <property type="match status" value="1"/>
</dbReference>
<gene>
    <name evidence="4" type="ORF">CYMTET_32835</name>
</gene>
<keyword evidence="1 2" id="KW-0129">CBS domain</keyword>
<dbReference type="InterPro" id="IPR051257">
    <property type="entry name" value="Diverse_CBS-Domain"/>
</dbReference>
<dbReference type="Gene3D" id="3.10.580.10">
    <property type="entry name" value="CBS-domain"/>
    <property type="match status" value="1"/>
</dbReference>
<accession>A0AAE0KRG3</accession>
<dbReference type="Proteomes" id="UP001190700">
    <property type="component" value="Unassembled WGS sequence"/>
</dbReference>
<keyword evidence="5" id="KW-1185">Reference proteome</keyword>
<dbReference type="SMART" id="SM00116">
    <property type="entry name" value="CBS"/>
    <property type="match status" value="2"/>
</dbReference>
<dbReference type="PANTHER" id="PTHR43080:SF29">
    <property type="entry name" value="OS02G0818000 PROTEIN"/>
    <property type="match status" value="1"/>
</dbReference>
<protein>
    <recommendedName>
        <fullName evidence="3">CBS domain-containing protein</fullName>
    </recommendedName>
</protein>
<sequence>MFTASSQSSLLQSCGHLSRHEDTILKSAVPWKCSVKASFTAPLKLFANRRTPTCARNFQVVAATENDDELSKEWPTSYSNFYEDITENLRPLLFLPEADPDKGVDSVMSTGLITTTPETMVSTIVSVFEEITGIPVLDADGGCIGMISKKDVSKKSVLEQIEEVSVEEVMNSPAITMHHSLLIADAAAIMLKHKIHRVPVVDDDGKVVGVCSRKDIFTALGQAA</sequence>
<feature type="domain" description="CBS" evidence="3">
    <location>
        <begin position="170"/>
        <end position="224"/>
    </location>
</feature>
<evidence type="ECO:0000256" key="1">
    <source>
        <dbReference type="ARBA" id="ARBA00023122"/>
    </source>
</evidence>
<reference evidence="4 5" key="1">
    <citation type="journal article" date="2015" name="Genome Biol. Evol.">
        <title>Comparative Genomics of a Bacterivorous Green Alga Reveals Evolutionary Causalities and Consequences of Phago-Mixotrophic Mode of Nutrition.</title>
        <authorList>
            <person name="Burns J.A."/>
            <person name="Paasch A."/>
            <person name="Narechania A."/>
            <person name="Kim E."/>
        </authorList>
    </citation>
    <scope>NUCLEOTIDE SEQUENCE [LARGE SCALE GENOMIC DNA]</scope>
    <source>
        <strain evidence="4 5">PLY_AMNH</strain>
    </source>
</reference>
<evidence type="ECO:0000313" key="5">
    <source>
        <dbReference type="Proteomes" id="UP001190700"/>
    </source>
</evidence>
<name>A0AAE0KRG3_9CHLO</name>
<dbReference type="InterPro" id="IPR046342">
    <property type="entry name" value="CBS_dom_sf"/>
</dbReference>
<dbReference type="InterPro" id="IPR000644">
    <property type="entry name" value="CBS_dom"/>
</dbReference>
<dbReference type="PANTHER" id="PTHR43080">
    <property type="entry name" value="CBS DOMAIN-CONTAINING PROTEIN CBSX3, MITOCHONDRIAL"/>
    <property type="match status" value="1"/>
</dbReference>
<comment type="caution">
    <text evidence="4">The sequence shown here is derived from an EMBL/GenBank/DDBJ whole genome shotgun (WGS) entry which is preliminary data.</text>
</comment>
<dbReference type="PROSITE" id="PS51371">
    <property type="entry name" value="CBS"/>
    <property type="match status" value="1"/>
</dbReference>
<evidence type="ECO:0000313" key="4">
    <source>
        <dbReference type="EMBL" id="KAK3258106.1"/>
    </source>
</evidence>
<evidence type="ECO:0000256" key="2">
    <source>
        <dbReference type="PROSITE-ProRule" id="PRU00703"/>
    </source>
</evidence>
<proteinExistence type="predicted"/>
<evidence type="ECO:0000259" key="3">
    <source>
        <dbReference type="PROSITE" id="PS51371"/>
    </source>
</evidence>
<organism evidence="4 5">
    <name type="scientific">Cymbomonas tetramitiformis</name>
    <dbReference type="NCBI Taxonomy" id="36881"/>
    <lineage>
        <taxon>Eukaryota</taxon>
        <taxon>Viridiplantae</taxon>
        <taxon>Chlorophyta</taxon>
        <taxon>Pyramimonadophyceae</taxon>
        <taxon>Pyramimonadales</taxon>
        <taxon>Pyramimonadaceae</taxon>
        <taxon>Cymbomonas</taxon>
    </lineage>
</organism>